<evidence type="ECO:0000313" key="4">
    <source>
        <dbReference type="EMBL" id="NIG20407.1"/>
    </source>
</evidence>
<dbReference type="RefSeq" id="WP_166934686.1">
    <property type="nucleotide sequence ID" value="NZ_VWXC01000012.1"/>
</dbReference>
<dbReference type="InterPro" id="IPR045336">
    <property type="entry name" value="MmgE_PrpD_N"/>
</dbReference>
<evidence type="ECO:0000259" key="3">
    <source>
        <dbReference type="Pfam" id="PF19305"/>
    </source>
</evidence>
<sequence>MTLIESLAQWCANPPPFTLRARELAIDAIIDTLGCMVAGRSDFSTQAVQQAWPQIPRSQALDALFNATAAHAIDFDDNFAPGMSHASAVLVPALLAVAANSDGASLIRAYLIGLQAQAYIGEAIGYQHYTAGWHGTSTVGCIGSAAGVAALLGQDAAGIARTLSIAVSLASGVKGQFGTPLKPFHAGMAARNAVEAATLAQTGMQGRLDIIECAQGFAELYAGLLSQPSLPGAEQHVIEQIGVMPKKYPCCGSTHRILDAIADIQQQQTLKIDDIESVHCQVGIANWRNLAYHQPQDEMQARFSMQYCVAMMLRNGTLSVQDFTAASVKQQADVQLLAMITLAPWTAEQEAEDRNLPHILTLRFRNGQEIVHARLRARGALDEPFSTDDRQAKFLDCCAALPQAELLYQRLKELAQQADLTFIRQLMV</sequence>
<dbReference type="PANTHER" id="PTHR16943:SF8">
    <property type="entry name" value="2-METHYLCITRATE DEHYDRATASE"/>
    <property type="match status" value="1"/>
</dbReference>
<organism evidence="4 5">
    <name type="scientific">Candidatus Pantoea communis</name>
    <dbReference type="NCBI Taxonomy" id="2608354"/>
    <lineage>
        <taxon>Bacteria</taxon>
        <taxon>Pseudomonadati</taxon>
        <taxon>Pseudomonadota</taxon>
        <taxon>Gammaproteobacteria</taxon>
        <taxon>Enterobacterales</taxon>
        <taxon>Erwiniaceae</taxon>
        <taxon>Pantoea</taxon>
    </lineage>
</organism>
<dbReference type="InterPro" id="IPR005656">
    <property type="entry name" value="MmgE_PrpD"/>
</dbReference>
<dbReference type="SUPFAM" id="SSF103378">
    <property type="entry name" value="2-methylcitrate dehydratase PrpD"/>
    <property type="match status" value="1"/>
</dbReference>
<accession>A0ABX0RS18</accession>
<dbReference type="InterPro" id="IPR042183">
    <property type="entry name" value="MmgE/PrpD_sf_1"/>
</dbReference>
<dbReference type="Gene3D" id="3.30.1330.120">
    <property type="entry name" value="2-methylcitrate dehydratase PrpD"/>
    <property type="match status" value="1"/>
</dbReference>
<feature type="domain" description="MmgE/PrpD C-terminal" evidence="3">
    <location>
        <begin position="248"/>
        <end position="401"/>
    </location>
</feature>
<reference evidence="4 5" key="1">
    <citation type="journal article" date="2019" name="bioRxiv">
        <title>Bacteria contribute to plant secondary compound degradation in a generalist herbivore system.</title>
        <authorList>
            <person name="Francoeur C.B."/>
            <person name="Khadempour L."/>
            <person name="Moreira-Soto R.D."/>
            <person name="Gotting K."/>
            <person name="Book A.J."/>
            <person name="Pinto-Tomas A.A."/>
            <person name="Keefover-Ring K."/>
            <person name="Currie C.R."/>
        </authorList>
    </citation>
    <scope>NUCLEOTIDE SEQUENCE [LARGE SCALE GENOMIC DNA]</scope>
    <source>
        <strain evidence="4">Al-1710</strain>
    </source>
</reference>
<comment type="caution">
    <text evidence="4">The sequence shown here is derived from an EMBL/GenBank/DDBJ whole genome shotgun (WGS) entry which is preliminary data.</text>
</comment>
<dbReference type="Proteomes" id="UP001515780">
    <property type="component" value="Unassembled WGS sequence"/>
</dbReference>
<comment type="similarity">
    <text evidence="1">Belongs to the PrpD family.</text>
</comment>
<dbReference type="Pfam" id="PF19305">
    <property type="entry name" value="MmgE_PrpD_C"/>
    <property type="match status" value="1"/>
</dbReference>
<name>A0ABX0RS18_9GAMM</name>
<dbReference type="InterPro" id="IPR045337">
    <property type="entry name" value="MmgE_PrpD_C"/>
</dbReference>
<dbReference type="EMBL" id="VWXC01000012">
    <property type="protein sequence ID" value="NIG20407.1"/>
    <property type="molecule type" value="Genomic_DNA"/>
</dbReference>
<dbReference type="Gene3D" id="1.10.4100.10">
    <property type="entry name" value="2-methylcitrate dehydratase PrpD"/>
    <property type="match status" value="1"/>
</dbReference>
<dbReference type="Pfam" id="PF03972">
    <property type="entry name" value="MmgE_PrpD_N"/>
    <property type="match status" value="1"/>
</dbReference>
<dbReference type="PANTHER" id="PTHR16943">
    <property type="entry name" value="2-METHYLCITRATE DEHYDRATASE-RELATED"/>
    <property type="match status" value="1"/>
</dbReference>
<evidence type="ECO:0000256" key="1">
    <source>
        <dbReference type="ARBA" id="ARBA00006174"/>
    </source>
</evidence>
<proteinExistence type="inferred from homology"/>
<protein>
    <submittedName>
        <fullName evidence="4">MmgE/PrpD family protein</fullName>
    </submittedName>
</protein>
<evidence type="ECO:0000313" key="5">
    <source>
        <dbReference type="Proteomes" id="UP001515780"/>
    </source>
</evidence>
<keyword evidence="5" id="KW-1185">Reference proteome</keyword>
<gene>
    <name evidence="4" type="ORF">F3J37_17170</name>
</gene>
<dbReference type="InterPro" id="IPR042188">
    <property type="entry name" value="MmgE/PrpD_sf_2"/>
</dbReference>
<evidence type="ECO:0000259" key="2">
    <source>
        <dbReference type="Pfam" id="PF03972"/>
    </source>
</evidence>
<dbReference type="InterPro" id="IPR036148">
    <property type="entry name" value="MmgE/PrpD_sf"/>
</dbReference>
<feature type="domain" description="MmgE/PrpD N-terminal" evidence="2">
    <location>
        <begin position="5"/>
        <end position="222"/>
    </location>
</feature>